<sequence length="228" mass="25223">MMDRLSLFAPLDLLAVGVLFGTWWLLGLLIEHPPKRYPSVTVLTFEYRREWMEQMITRDPRVFDALTMNGLREGTAFFGSGCMIALGGVLALMSNTQSLDAVAVDLTASAHPEVLWQIKLLAVAALLTHAFLKFVWANRLFGYCAITMAATPNDITDPKAKTRARQSGEIANRAAVNFNRGLRSIYFSLAALGWLLSPYALIATTAVASFTLLSREFASTSRETLRDT</sequence>
<dbReference type="Proteomes" id="UP000051298">
    <property type="component" value="Unassembled WGS sequence"/>
</dbReference>
<proteinExistence type="predicted"/>
<name>A0A0N7LTN7_9RHOB</name>
<accession>A0A0N7LTN7</accession>
<feature type="transmembrane region" description="Helical" evidence="1">
    <location>
        <begin position="114"/>
        <end position="132"/>
    </location>
</feature>
<reference evidence="2 3" key="1">
    <citation type="submission" date="2015-09" db="EMBL/GenBank/DDBJ databases">
        <authorList>
            <consortium name="Swine Surveillance"/>
        </authorList>
    </citation>
    <scope>NUCLEOTIDE SEQUENCE [LARGE SCALE GENOMIC DNA]</scope>
    <source>
        <strain evidence="2 3">CECT 5294</strain>
    </source>
</reference>
<feature type="transmembrane region" description="Helical" evidence="1">
    <location>
        <begin position="76"/>
        <end position="93"/>
    </location>
</feature>
<dbReference type="Pfam" id="PF04654">
    <property type="entry name" value="DUF599"/>
    <property type="match status" value="1"/>
</dbReference>
<keyword evidence="1" id="KW-0472">Membrane</keyword>
<evidence type="ECO:0000313" key="2">
    <source>
        <dbReference type="EMBL" id="CUH61210.1"/>
    </source>
</evidence>
<gene>
    <name evidence="2" type="ORF">THS5294_02512</name>
</gene>
<dbReference type="PANTHER" id="PTHR31168:SF1">
    <property type="entry name" value="DUF599 FAMILY PROTEIN"/>
    <property type="match status" value="1"/>
</dbReference>
<dbReference type="InterPro" id="IPR006747">
    <property type="entry name" value="DUF599"/>
</dbReference>
<keyword evidence="1" id="KW-1133">Transmembrane helix</keyword>
<evidence type="ECO:0000256" key="1">
    <source>
        <dbReference type="SAM" id="Phobius"/>
    </source>
</evidence>
<evidence type="ECO:0000313" key="3">
    <source>
        <dbReference type="Proteomes" id="UP000051298"/>
    </source>
</evidence>
<dbReference type="PANTHER" id="PTHR31168">
    <property type="entry name" value="OS02G0292800 PROTEIN"/>
    <property type="match status" value="1"/>
</dbReference>
<keyword evidence="1" id="KW-0812">Transmembrane</keyword>
<evidence type="ECO:0008006" key="4">
    <source>
        <dbReference type="Google" id="ProtNLM"/>
    </source>
</evidence>
<dbReference type="EMBL" id="CYRX01000031">
    <property type="protein sequence ID" value="CUH61210.1"/>
    <property type="molecule type" value="Genomic_DNA"/>
</dbReference>
<feature type="transmembrane region" description="Helical" evidence="1">
    <location>
        <begin position="7"/>
        <end position="30"/>
    </location>
</feature>
<dbReference type="eggNOG" id="COG3821">
    <property type="taxonomic scope" value="Bacteria"/>
</dbReference>
<dbReference type="RefSeq" id="WP_306434235.1">
    <property type="nucleotide sequence ID" value="NZ_CP107618.1"/>
</dbReference>
<dbReference type="STRING" id="266809.PM03_11740"/>
<protein>
    <recommendedName>
        <fullName evidence="4">DUF599 domain-containing protein</fullName>
    </recommendedName>
</protein>
<dbReference type="AlphaFoldDB" id="A0A0N7LTN7"/>
<feature type="transmembrane region" description="Helical" evidence="1">
    <location>
        <begin position="185"/>
        <end position="213"/>
    </location>
</feature>
<organism evidence="2 3">
    <name type="scientific">Thalassobacter stenotrophicus</name>
    <dbReference type="NCBI Taxonomy" id="266809"/>
    <lineage>
        <taxon>Bacteria</taxon>
        <taxon>Pseudomonadati</taxon>
        <taxon>Pseudomonadota</taxon>
        <taxon>Alphaproteobacteria</taxon>
        <taxon>Rhodobacterales</taxon>
        <taxon>Roseobacteraceae</taxon>
        <taxon>Thalassobacter</taxon>
    </lineage>
</organism>